<dbReference type="PANTHER" id="PTHR15503">
    <property type="entry name" value="LDOC1 RELATED"/>
    <property type="match status" value="1"/>
</dbReference>
<protein>
    <recommendedName>
        <fullName evidence="2">Retrotransposon gag domain-containing protein</fullName>
    </recommendedName>
</protein>
<dbReference type="Pfam" id="PF03732">
    <property type="entry name" value="Retrotrans_gag"/>
    <property type="match status" value="1"/>
</dbReference>
<dbReference type="PANTHER" id="PTHR15503:SF36">
    <property type="entry name" value="RETROTRANSPOSON GAG-LIKE PROTEIN 5"/>
    <property type="match status" value="1"/>
</dbReference>
<evidence type="ECO:0000256" key="1">
    <source>
        <dbReference type="SAM" id="MobiDB-lite"/>
    </source>
</evidence>
<accession>A0A9J7YPZ2</accession>
<dbReference type="InterPro" id="IPR005162">
    <property type="entry name" value="Retrotrans_gag_dom"/>
</dbReference>
<dbReference type="Proteomes" id="UP001108240">
    <property type="component" value="Unplaced"/>
</dbReference>
<reference evidence="3" key="2">
    <citation type="submission" date="2025-09" db="UniProtKB">
        <authorList>
            <consortium name="Ensembl"/>
        </authorList>
    </citation>
    <scope>IDENTIFICATION</scope>
</reference>
<name>A0A9J7YPZ2_CYPCA</name>
<keyword evidence="4" id="KW-1185">Reference proteome</keyword>
<evidence type="ECO:0000313" key="4">
    <source>
        <dbReference type="Proteomes" id="UP001108240"/>
    </source>
</evidence>
<sequence length="323" mass="36354">MTERSDQTLETASGSCSALEEFIRSSISRMDAQERNMTESGRAIQALVVQVSELTQQMQHLRAPTALPTPAVPPVPPPSISQSEARLPVPESYNGEPNYCRAFLTRCSMHFSLQPRTFATEQSKVAFALTLLTGRAALWGTAVWENQDPCCASFQTLAAEMRRVFDRAVAGREAARTLADLKQGGRSVSDYSIEFRTLAAECQWNEEAQWDMFLHGLADRVLRKIYALDLPTTLNGLIELALRVDSRLSRVERLKVTLWTIRLHTRFTFPCYLSPAPLLFTPLTDKHYLTFHSPLDPLHSSYLATTRRSLHSTSWTLPSHPLF</sequence>
<dbReference type="AlphaFoldDB" id="A0A9J7YPZ2"/>
<proteinExistence type="predicted"/>
<dbReference type="InterPro" id="IPR032567">
    <property type="entry name" value="RTL1-rel"/>
</dbReference>
<dbReference type="Ensembl" id="ENSCCRT00000111020.1">
    <property type="protein sequence ID" value="ENSCCRP00000122002.1"/>
    <property type="gene ID" value="ENSCCRG00000053171.1"/>
</dbReference>
<reference evidence="3" key="1">
    <citation type="submission" date="2025-08" db="UniProtKB">
        <authorList>
            <consortium name="Ensembl"/>
        </authorList>
    </citation>
    <scope>IDENTIFICATION</scope>
</reference>
<evidence type="ECO:0000259" key="2">
    <source>
        <dbReference type="Pfam" id="PF03732"/>
    </source>
</evidence>
<feature type="domain" description="Retrotransposon gag" evidence="2">
    <location>
        <begin position="127"/>
        <end position="218"/>
    </location>
</feature>
<feature type="compositionally biased region" description="Pro residues" evidence="1">
    <location>
        <begin position="70"/>
        <end position="79"/>
    </location>
</feature>
<organism evidence="3 4">
    <name type="scientific">Cyprinus carpio carpio</name>
    <dbReference type="NCBI Taxonomy" id="630221"/>
    <lineage>
        <taxon>Eukaryota</taxon>
        <taxon>Metazoa</taxon>
        <taxon>Chordata</taxon>
        <taxon>Craniata</taxon>
        <taxon>Vertebrata</taxon>
        <taxon>Euteleostomi</taxon>
        <taxon>Actinopterygii</taxon>
        <taxon>Neopterygii</taxon>
        <taxon>Teleostei</taxon>
        <taxon>Ostariophysi</taxon>
        <taxon>Cypriniformes</taxon>
        <taxon>Cyprinidae</taxon>
        <taxon>Cyprininae</taxon>
        <taxon>Cyprinus</taxon>
    </lineage>
</organism>
<evidence type="ECO:0000313" key="3">
    <source>
        <dbReference type="Ensembl" id="ENSCCRP00000122002.1"/>
    </source>
</evidence>
<dbReference type="GeneTree" id="ENSGT00950000183173"/>
<feature type="region of interest" description="Disordered" evidence="1">
    <location>
        <begin position="66"/>
        <end position="85"/>
    </location>
</feature>